<organism evidence="1 2">
    <name type="scientific">Ramlibacter monticola</name>
    <dbReference type="NCBI Taxonomy" id="1926872"/>
    <lineage>
        <taxon>Bacteria</taxon>
        <taxon>Pseudomonadati</taxon>
        <taxon>Pseudomonadota</taxon>
        <taxon>Betaproteobacteria</taxon>
        <taxon>Burkholderiales</taxon>
        <taxon>Comamonadaceae</taxon>
        <taxon>Ramlibacter</taxon>
    </lineage>
</organism>
<dbReference type="RefSeq" id="WP_201674979.1">
    <property type="nucleotide sequence ID" value="NZ_JAEQNE010000003.1"/>
</dbReference>
<evidence type="ECO:0000313" key="2">
    <source>
        <dbReference type="Proteomes" id="UP000599109"/>
    </source>
</evidence>
<reference evidence="1 2" key="1">
    <citation type="journal article" date="2017" name="Int. J. Syst. Evol. Microbiol.">
        <title>Ramlibacter monticola sp. nov., isolated from forest soil.</title>
        <authorList>
            <person name="Chaudhary D.K."/>
            <person name="Kim J."/>
        </authorList>
    </citation>
    <scope>NUCLEOTIDE SEQUENCE [LARGE SCALE GENOMIC DNA]</scope>
    <source>
        <strain evidence="1 2">KACC 19175</strain>
    </source>
</reference>
<accession>A0A936YZL8</accession>
<protein>
    <recommendedName>
        <fullName evidence="3">Baseplate assembly protein</fullName>
    </recommendedName>
</protein>
<name>A0A936YZL8_9BURK</name>
<gene>
    <name evidence="1" type="ORF">JJ685_14510</name>
</gene>
<proteinExistence type="predicted"/>
<evidence type="ECO:0000313" key="1">
    <source>
        <dbReference type="EMBL" id="MBL0392348.1"/>
    </source>
</evidence>
<evidence type="ECO:0008006" key="3">
    <source>
        <dbReference type="Google" id="ProtNLM"/>
    </source>
</evidence>
<comment type="caution">
    <text evidence="1">The sequence shown here is derived from an EMBL/GenBank/DDBJ whole genome shotgun (WGS) entry which is preliminary data.</text>
</comment>
<keyword evidence="2" id="KW-1185">Reference proteome</keyword>
<dbReference type="AlphaFoldDB" id="A0A936YZL8"/>
<dbReference type="EMBL" id="JAEQNE010000003">
    <property type="protein sequence ID" value="MBL0392348.1"/>
    <property type="molecule type" value="Genomic_DNA"/>
</dbReference>
<sequence>MADCLAVDCGRPAPSPVPAPRSYEGVEWMAHDFDSLLRALLDRLPMLAPDWRDRSEADLGMVLLELFAYAGDQLSYLQDRVALEGFLRTATQHESVRKLLRLVDAGIDPGQAAQAWLLFEVQGAMPLWLPRGAAVATVAAGNEEPVVFETATDAVLHPGASRIALAADAPSTLDGLQIQCAANLAGAVGVGTRLLLQQSDTSDPHRDGQRAPAGEWVEVAAAAYGAVTTLTLAQPLRGSYLALGNPQAGIPPARVYGNAVPATHGQSQEAREAGTGGPRQAIALEHAPVTQEPVAEGGTRIALEVLVDGEAWVEVDDFIDSEAADPHYRLARDNAGLVSVQFGDGVAGAAPAAGASIVVRYRVGNGLAGQVAPERLVVPGAGWTFPDASQRVLAVRNPDASYGAREPQSLAEARLLGPMRLREPHRAVVPADYEAALAQGVTVQGRRIVPLQTHARVRHTGAWNTVFVSVDLVDRRPLAATPGLREALEAVLDERRMAGGDVHVEDARYAALHLALEIDVQAGHFARDVRQAVERALVGPLVQGLPFFGPGRFRFGQPVYLSDLYAAVTAVEGVRSVSVARFKRLGDRYPDREAQGVIEVGALEVARCDNDPAATENGVLFLRTRGGKEG</sequence>
<dbReference type="Proteomes" id="UP000599109">
    <property type="component" value="Unassembled WGS sequence"/>
</dbReference>